<dbReference type="CDD" id="cd02440">
    <property type="entry name" value="AdoMet_MTases"/>
    <property type="match status" value="1"/>
</dbReference>
<evidence type="ECO:0000313" key="1">
    <source>
        <dbReference type="EMBL" id="MDR7136353.1"/>
    </source>
</evidence>
<keyword evidence="1" id="KW-0489">Methyltransferase</keyword>
<accession>A0ABU1WFI4</accession>
<reference evidence="1 2" key="1">
    <citation type="submission" date="2023-07" db="EMBL/GenBank/DDBJ databases">
        <title>Sorghum-associated microbial communities from plants grown in Nebraska, USA.</title>
        <authorList>
            <person name="Schachtman D."/>
        </authorList>
    </citation>
    <scope>NUCLEOTIDE SEQUENCE [LARGE SCALE GENOMIC DNA]</scope>
    <source>
        <strain evidence="1 2">BE198</strain>
    </source>
</reference>
<evidence type="ECO:0000313" key="2">
    <source>
        <dbReference type="Proteomes" id="UP001251524"/>
    </source>
</evidence>
<dbReference type="Gene3D" id="3.40.50.150">
    <property type="entry name" value="Vaccinia Virus protein VP39"/>
    <property type="match status" value="1"/>
</dbReference>
<dbReference type="EMBL" id="JAVDVY010000004">
    <property type="protein sequence ID" value="MDR7136353.1"/>
    <property type="molecule type" value="Genomic_DNA"/>
</dbReference>
<dbReference type="EC" id="2.1.1.71" evidence="1"/>
<dbReference type="GO" id="GO:0032259">
    <property type="term" value="P:methylation"/>
    <property type="evidence" value="ECO:0007669"/>
    <property type="project" value="UniProtKB-KW"/>
</dbReference>
<protein>
    <submittedName>
        <fullName evidence="1">Phosphatidylethanolamine/phosphatidyl-N-methylethanolamine N-methyltransferase</fullName>
        <ecNumber evidence="1">2.1.1.17</ecNumber>
        <ecNumber evidence="1">2.1.1.71</ecNumber>
    </submittedName>
</protein>
<name>A0ABU1WFI4_9GAMM</name>
<dbReference type="GO" id="GO:0004608">
    <property type="term" value="F:phosphatidylethanolamine N-methyltransferase activity"/>
    <property type="evidence" value="ECO:0007669"/>
    <property type="project" value="UniProtKB-EC"/>
</dbReference>
<dbReference type="RefSeq" id="WP_310064711.1">
    <property type="nucleotide sequence ID" value="NZ_JAVDVY010000004.1"/>
</dbReference>
<gene>
    <name evidence="1" type="ORF">J2X06_003579</name>
</gene>
<dbReference type="GO" id="GO:0000773">
    <property type="term" value="F:phosphatidyl-N-methylethanolamine N-methyltransferase activity"/>
    <property type="evidence" value="ECO:0007669"/>
    <property type="project" value="UniProtKB-EC"/>
</dbReference>
<dbReference type="Proteomes" id="UP001251524">
    <property type="component" value="Unassembled WGS sequence"/>
</dbReference>
<proteinExistence type="predicted"/>
<dbReference type="InterPro" id="IPR029063">
    <property type="entry name" value="SAM-dependent_MTases_sf"/>
</dbReference>
<dbReference type="SUPFAM" id="SSF53335">
    <property type="entry name" value="S-adenosyl-L-methionine-dependent methyltransferases"/>
    <property type="match status" value="1"/>
</dbReference>
<dbReference type="EC" id="2.1.1.17" evidence="1"/>
<keyword evidence="2" id="KW-1185">Reference proteome</keyword>
<comment type="caution">
    <text evidence="1">The sequence shown here is derived from an EMBL/GenBank/DDBJ whole genome shotgun (WGS) entry which is preliminary data.</text>
</comment>
<organism evidence="1 2">
    <name type="scientific">Lysobacter niastensis</name>
    <dbReference type="NCBI Taxonomy" id="380629"/>
    <lineage>
        <taxon>Bacteria</taxon>
        <taxon>Pseudomonadati</taxon>
        <taxon>Pseudomonadota</taxon>
        <taxon>Gammaproteobacteria</taxon>
        <taxon>Lysobacterales</taxon>
        <taxon>Lysobacteraceae</taxon>
        <taxon>Lysobacter</taxon>
    </lineage>
</organism>
<sequence>MKQRILRRHGMWTFFRQWLKNPLRTAALAPSGQELASAMLAELPAGARRVIELGGGTGALTRALLSHGINGGGLLVVELNQALHAHLHKRFPLVHIELGDARGLREIASRQGYLGRGQADAVVSGLGLLTMPREHQRDILDAAFGCLREGGRFIQFTYGPQAPVAAEVVEQLGLQVRRGAFVLRNVPPATVYVYER</sequence>
<keyword evidence="1" id="KW-0808">Transferase</keyword>